<evidence type="ECO:0000256" key="1">
    <source>
        <dbReference type="ARBA" id="ARBA00004325"/>
    </source>
</evidence>
<dbReference type="PANTHER" id="PTHR12297:SF3">
    <property type="entry name" value="HIG1 DOMAIN FAMILY MEMBER 1A"/>
    <property type="match status" value="1"/>
</dbReference>
<dbReference type="Proteomes" id="UP000794436">
    <property type="component" value="Unassembled WGS sequence"/>
</dbReference>
<evidence type="ECO:0000256" key="5">
    <source>
        <dbReference type="ARBA" id="ARBA00023136"/>
    </source>
</evidence>
<gene>
    <name evidence="8" type="ORF">Poli38472_001599</name>
</gene>
<proteinExistence type="predicted"/>
<dbReference type="GO" id="GO:0031966">
    <property type="term" value="C:mitochondrial membrane"/>
    <property type="evidence" value="ECO:0007669"/>
    <property type="project" value="UniProtKB-SubCell"/>
</dbReference>
<evidence type="ECO:0000256" key="3">
    <source>
        <dbReference type="ARBA" id="ARBA00022989"/>
    </source>
</evidence>
<evidence type="ECO:0000256" key="4">
    <source>
        <dbReference type="ARBA" id="ARBA00023128"/>
    </source>
</evidence>
<protein>
    <recommendedName>
        <fullName evidence="7">HIG1 domain-containing protein</fullName>
    </recommendedName>
</protein>
<keyword evidence="2 6" id="KW-0812">Transmembrane</keyword>
<organism evidence="8 9">
    <name type="scientific">Pythium oligandrum</name>
    <name type="common">Mycoparasitic fungus</name>
    <dbReference type="NCBI Taxonomy" id="41045"/>
    <lineage>
        <taxon>Eukaryota</taxon>
        <taxon>Sar</taxon>
        <taxon>Stramenopiles</taxon>
        <taxon>Oomycota</taxon>
        <taxon>Peronosporomycetes</taxon>
        <taxon>Pythiales</taxon>
        <taxon>Pythiaceae</taxon>
        <taxon>Pythium</taxon>
    </lineage>
</organism>
<dbReference type="InterPro" id="IPR050355">
    <property type="entry name" value="RCF1"/>
</dbReference>
<comment type="subcellular location">
    <subcellularLocation>
        <location evidence="1">Mitochondrion membrane</location>
    </subcellularLocation>
</comment>
<dbReference type="AlphaFoldDB" id="A0A8K1CWC1"/>
<feature type="domain" description="HIG1" evidence="7">
    <location>
        <begin position="1"/>
        <end position="81"/>
    </location>
</feature>
<comment type="caution">
    <text evidence="8">The sequence shown here is derived from an EMBL/GenBank/DDBJ whole genome shotgun (WGS) entry which is preliminary data.</text>
</comment>
<name>A0A8K1CWC1_PYTOL</name>
<dbReference type="OrthoDB" id="6604018at2759"/>
<dbReference type="EMBL" id="SPLM01000001">
    <property type="protein sequence ID" value="TMW69443.1"/>
    <property type="molecule type" value="Genomic_DNA"/>
</dbReference>
<evidence type="ECO:0000313" key="9">
    <source>
        <dbReference type="Proteomes" id="UP000794436"/>
    </source>
</evidence>
<dbReference type="Pfam" id="PF04588">
    <property type="entry name" value="HIG_1_N"/>
    <property type="match status" value="1"/>
</dbReference>
<reference evidence="8" key="1">
    <citation type="submission" date="2019-03" db="EMBL/GenBank/DDBJ databases">
        <title>Long read genome sequence of the mycoparasitic Pythium oligandrum ATCC 38472 isolated from sugarbeet rhizosphere.</title>
        <authorList>
            <person name="Gaulin E."/>
        </authorList>
    </citation>
    <scope>NUCLEOTIDE SEQUENCE</scope>
    <source>
        <strain evidence="8">ATCC 38472_TT</strain>
    </source>
</reference>
<dbReference type="InterPro" id="IPR007667">
    <property type="entry name" value="Hypoxia_induced_domain"/>
</dbReference>
<evidence type="ECO:0000256" key="2">
    <source>
        <dbReference type="ARBA" id="ARBA00022692"/>
    </source>
</evidence>
<evidence type="ECO:0000259" key="7">
    <source>
        <dbReference type="PROSITE" id="PS51503"/>
    </source>
</evidence>
<sequence>MAYPFPMETGWEKTKRRFKEEPLVPLGCLVTAGVLAGGLRSFVKAADQRTQQRFMRARVVAQGATVVALALGSVLAMKEKK</sequence>
<dbReference type="PROSITE" id="PS51503">
    <property type="entry name" value="HIG1"/>
    <property type="match status" value="1"/>
</dbReference>
<keyword evidence="9" id="KW-1185">Reference proteome</keyword>
<evidence type="ECO:0000313" key="8">
    <source>
        <dbReference type="EMBL" id="TMW69443.1"/>
    </source>
</evidence>
<feature type="transmembrane region" description="Helical" evidence="6">
    <location>
        <begin position="55"/>
        <end position="77"/>
    </location>
</feature>
<evidence type="ECO:0000256" key="6">
    <source>
        <dbReference type="SAM" id="Phobius"/>
    </source>
</evidence>
<keyword evidence="5 6" id="KW-0472">Membrane</keyword>
<dbReference type="Gene3D" id="6.10.140.1320">
    <property type="match status" value="1"/>
</dbReference>
<keyword evidence="3 6" id="KW-1133">Transmembrane helix</keyword>
<dbReference type="PANTHER" id="PTHR12297">
    <property type="entry name" value="HYPOXIA-INDUCBILE GENE 1 HIG1 -RELATED"/>
    <property type="match status" value="1"/>
</dbReference>
<feature type="transmembrane region" description="Helical" evidence="6">
    <location>
        <begin position="23"/>
        <end position="43"/>
    </location>
</feature>
<accession>A0A8K1CWC1</accession>
<keyword evidence="4" id="KW-0496">Mitochondrion</keyword>